<feature type="chain" id="PRO_5004354318" description="AA9 family lytic polysaccharide monooxygenase" evidence="17">
    <location>
        <begin position="17"/>
        <end position="339"/>
    </location>
</feature>
<evidence type="ECO:0000313" key="20">
    <source>
        <dbReference type="Proteomes" id="UP000016935"/>
    </source>
</evidence>
<evidence type="ECO:0000256" key="2">
    <source>
        <dbReference type="ARBA" id="ARBA00004613"/>
    </source>
</evidence>
<dbReference type="EMBL" id="KB908504">
    <property type="protein sequence ID" value="EOA89857.1"/>
    <property type="molecule type" value="Genomic_DNA"/>
</dbReference>
<evidence type="ECO:0000256" key="1">
    <source>
        <dbReference type="ARBA" id="ARBA00001973"/>
    </source>
</evidence>
<dbReference type="PROSITE" id="PS51164">
    <property type="entry name" value="CBM1_2"/>
    <property type="match status" value="1"/>
</dbReference>
<dbReference type="PANTHER" id="PTHR33353:SF17">
    <property type="entry name" value="ENDO-BETA-1,4-GLUCANASE D"/>
    <property type="match status" value="1"/>
</dbReference>
<dbReference type="STRING" id="671987.R0KPS2"/>
<keyword evidence="10 15" id="KW-1015">Disulfide bond</keyword>
<name>R0KPS2_EXST2</name>
<keyword evidence="5 17" id="KW-0732">Signal</keyword>
<dbReference type="GO" id="GO:0046872">
    <property type="term" value="F:metal ion binding"/>
    <property type="evidence" value="ECO:0007669"/>
    <property type="project" value="UniProtKB-KW"/>
</dbReference>
<evidence type="ECO:0000256" key="11">
    <source>
        <dbReference type="ARBA" id="ARBA00023277"/>
    </source>
</evidence>
<dbReference type="GO" id="GO:0004497">
    <property type="term" value="F:monooxygenase activity"/>
    <property type="evidence" value="ECO:0007669"/>
    <property type="project" value="UniProtKB-KW"/>
</dbReference>
<organism evidence="19 20">
    <name type="scientific">Exserohilum turcicum (strain 28A)</name>
    <name type="common">Northern leaf blight fungus</name>
    <name type="synonym">Setosphaeria turcica</name>
    <dbReference type="NCBI Taxonomy" id="671987"/>
    <lineage>
        <taxon>Eukaryota</taxon>
        <taxon>Fungi</taxon>
        <taxon>Dikarya</taxon>
        <taxon>Ascomycota</taxon>
        <taxon>Pezizomycotina</taxon>
        <taxon>Dothideomycetes</taxon>
        <taxon>Pleosporomycetidae</taxon>
        <taxon>Pleosporales</taxon>
        <taxon>Pleosporineae</taxon>
        <taxon>Pleosporaceae</taxon>
        <taxon>Exserohilum</taxon>
    </lineage>
</organism>
<feature type="region of interest" description="Disordered" evidence="16">
    <location>
        <begin position="233"/>
        <end position="305"/>
    </location>
</feature>
<dbReference type="HOGENOM" id="CLU_031730_0_0_1"/>
<evidence type="ECO:0000256" key="8">
    <source>
        <dbReference type="ARBA" id="ARBA00023008"/>
    </source>
</evidence>
<evidence type="ECO:0000313" key="19">
    <source>
        <dbReference type="EMBL" id="EOA89857.1"/>
    </source>
</evidence>
<evidence type="ECO:0000256" key="16">
    <source>
        <dbReference type="SAM" id="MobiDB-lite"/>
    </source>
</evidence>
<proteinExistence type="inferred from homology"/>
<evidence type="ECO:0000256" key="13">
    <source>
        <dbReference type="ARBA" id="ARBA00044502"/>
    </source>
</evidence>
<evidence type="ECO:0000256" key="5">
    <source>
        <dbReference type="ARBA" id="ARBA00022729"/>
    </source>
</evidence>
<keyword evidence="11 15" id="KW-0119">Carbohydrate metabolism</keyword>
<dbReference type="InterPro" id="IPR005103">
    <property type="entry name" value="AA9_LPMO"/>
</dbReference>
<dbReference type="PANTHER" id="PTHR33353">
    <property type="entry name" value="PUTATIVE (AFU_ORTHOLOGUE AFUA_1G12560)-RELATED"/>
    <property type="match status" value="1"/>
</dbReference>
<comment type="subcellular location">
    <subcellularLocation>
        <location evidence="2 15">Secreted</location>
    </subcellularLocation>
</comment>
<dbReference type="InterPro" id="IPR035971">
    <property type="entry name" value="CBD_sf"/>
</dbReference>
<dbReference type="CDD" id="cd21175">
    <property type="entry name" value="LPMO_AA9"/>
    <property type="match status" value="1"/>
</dbReference>
<evidence type="ECO:0000256" key="4">
    <source>
        <dbReference type="ARBA" id="ARBA00022723"/>
    </source>
</evidence>
<keyword evidence="8" id="KW-0186">Copper</keyword>
<dbReference type="InterPro" id="IPR000254">
    <property type="entry name" value="CBD"/>
</dbReference>
<protein>
    <recommendedName>
        <fullName evidence="15">AA9 family lytic polysaccharide monooxygenase</fullName>
        <ecNumber evidence="15">1.14.99.56</ecNumber>
    </recommendedName>
    <alternativeName>
        <fullName evidence="15">Endo-beta-1,4-glucanase</fullName>
    </alternativeName>
    <alternativeName>
        <fullName evidence="15">Glycosyl hydrolase 61 family protein</fullName>
    </alternativeName>
</protein>
<dbReference type="EC" id="1.14.99.56" evidence="15"/>
<evidence type="ECO:0000256" key="6">
    <source>
        <dbReference type="ARBA" id="ARBA00023001"/>
    </source>
</evidence>
<dbReference type="GeneID" id="19395014"/>
<comment type="catalytic activity">
    <reaction evidence="14 15">
        <text>[(1-&gt;4)-beta-D-glucosyl]n+m + reduced acceptor + O2 = 4-dehydro-beta-D-glucosyl-[(1-&gt;4)-beta-D-glucosyl]n-1 + [(1-&gt;4)-beta-D-glucosyl]m + acceptor + H2O.</text>
        <dbReference type="EC" id="1.14.99.56"/>
    </reaction>
</comment>
<sequence length="339" mass="34749">MKTSLFALSLAGAASAHTTVWNILVAGVDQGRGNIQGGYIDSPPNNSPVVDVTSKNMECNVPNIKAAKAVDANAGDEIIVQWYHDNASPSDDIVADSHHGPISMYTSKAGDTLSWVKIAEDGWDGTSWAVDKLRQGTYTGTKGQHKFKIPMLKKGSYVFRPEIIALHEGNRVGGAQFYMECIHINVGGSGTLDLPDGVAIPGYVTANTPGVLFDIYNGFKSYPIPGPKLWDGASGSGGSSSGGSSSGGSSSGSGGSSSGSGSGGSGNAPAPSPTPVYDPAPGNKPAPTTFSISCRPAPTPAGGSAPKWGRCGGIGYTGPTACSSGAQCVKQNDWYWQCL</sequence>
<evidence type="ECO:0000256" key="10">
    <source>
        <dbReference type="ARBA" id="ARBA00023157"/>
    </source>
</evidence>
<evidence type="ECO:0000256" key="7">
    <source>
        <dbReference type="ARBA" id="ARBA00023002"/>
    </source>
</evidence>
<dbReference type="SUPFAM" id="SSF57180">
    <property type="entry name" value="Cellulose-binding domain"/>
    <property type="match status" value="1"/>
</dbReference>
<dbReference type="GO" id="GO:0005576">
    <property type="term" value="C:extracellular region"/>
    <property type="evidence" value="ECO:0007669"/>
    <property type="project" value="UniProtKB-SubCell"/>
</dbReference>
<dbReference type="OrthoDB" id="5558646at2759"/>
<comment type="cofactor">
    <cofactor evidence="1">
        <name>Cu(2+)</name>
        <dbReference type="ChEBI" id="CHEBI:29036"/>
    </cofactor>
</comment>
<dbReference type="Proteomes" id="UP000016935">
    <property type="component" value="Unassembled WGS sequence"/>
</dbReference>
<dbReference type="SMART" id="SM00236">
    <property type="entry name" value="fCBD"/>
    <property type="match status" value="1"/>
</dbReference>
<comment type="domain">
    <text evidence="15">Has a modular structure: an endo-beta-1,4-glucanase catalytic module at the N-terminus, a linker rich in serines and threonines, and a C-terminal carbohydrate-binding module (CBM).</text>
</comment>
<dbReference type="GO" id="GO:0030245">
    <property type="term" value="P:cellulose catabolic process"/>
    <property type="evidence" value="ECO:0007669"/>
    <property type="project" value="UniProtKB-UniRule"/>
</dbReference>
<gene>
    <name evidence="19" type="ORF">SETTUDRAFT_103883</name>
</gene>
<dbReference type="Pfam" id="PF00734">
    <property type="entry name" value="CBM_1"/>
    <property type="match status" value="1"/>
</dbReference>
<keyword evidence="9" id="KW-0503">Monooxygenase</keyword>
<keyword evidence="7" id="KW-0560">Oxidoreductase</keyword>
<comment type="similarity">
    <text evidence="13">Belongs to the polysaccharide monooxygenase AA9 family.</text>
</comment>
<dbReference type="eggNOG" id="ENOG502RXMI">
    <property type="taxonomic scope" value="Eukaryota"/>
</dbReference>
<evidence type="ECO:0000259" key="18">
    <source>
        <dbReference type="PROSITE" id="PS51164"/>
    </source>
</evidence>
<dbReference type="RefSeq" id="XP_008022761.1">
    <property type="nucleotide sequence ID" value="XM_008024570.1"/>
</dbReference>
<keyword evidence="12 15" id="KW-0624">Polysaccharide degradation</keyword>
<evidence type="ECO:0000256" key="12">
    <source>
        <dbReference type="ARBA" id="ARBA00023326"/>
    </source>
</evidence>
<dbReference type="GO" id="GO:0030248">
    <property type="term" value="F:cellulose binding"/>
    <property type="evidence" value="ECO:0007669"/>
    <property type="project" value="UniProtKB-UniRule"/>
</dbReference>
<feature type="compositionally biased region" description="Gly residues" evidence="16">
    <location>
        <begin position="234"/>
        <end position="266"/>
    </location>
</feature>
<keyword evidence="4" id="KW-0479">Metal-binding</keyword>
<dbReference type="AlphaFoldDB" id="R0KPS2"/>
<dbReference type="PROSITE" id="PS00562">
    <property type="entry name" value="CBM1_1"/>
    <property type="match status" value="1"/>
</dbReference>
<feature type="signal peptide" evidence="17">
    <location>
        <begin position="1"/>
        <end position="16"/>
    </location>
</feature>
<dbReference type="GO" id="GO:0008810">
    <property type="term" value="F:cellulase activity"/>
    <property type="evidence" value="ECO:0007669"/>
    <property type="project" value="UniProtKB-UniRule"/>
</dbReference>
<keyword evidence="20" id="KW-1185">Reference proteome</keyword>
<evidence type="ECO:0000256" key="3">
    <source>
        <dbReference type="ARBA" id="ARBA00022525"/>
    </source>
</evidence>
<feature type="domain" description="CBM1" evidence="18">
    <location>
        <begin position="303"/>
        <end position="339"/>
    </location>
</feature>
<comment type="function">
    <text evidence="15">Lytic polysaccharide monooxygenase (LMPO) that depolymerizes crystalline and amorphous polysaccharides via the oxidation of scissile alpha- or beta-(1-4)-glycosidic bonds, yielding C1 and/or C4 oxidation products. Catalysis by LPMOs requires the reduction of the active-site copper from Cu(II) to Cu(I) by a reducing agent and H(2)O(2) or O(2) as a cosubstrate.</text>
</comment>
<dbReference type="Gene3D" id="2.70.50.70">
    <property type="match status" value="1"/>
</dbReference>
<evidence type="ECO:0000256" key="15">
    <source>
        <dbReference type="RuleBase" id="RU368122"/>
    </source>
</evidence>
<evidence type="ECO:0000256" key="17">
    <source>
        <dbReference type="SAM" id="SignalP"/>
    </source>
</evidence>
<keyword evidence="6 15" id="KW-0136">Cellulose degradation</keyword>
<reference evidence="19 20" key="2">
    <citation type="journal article" date="2013" name="PLoS Genet.">
        <title>Comparative genome structure, secondary metabolite, and effector coding capacity across Cochliobolus pathogens.</title>
        <authorList>
            <person name="Condon B.J."/>
            <person name="Leng Y."/>
            <person name="Wu D."/>
            <person name="Bushley K.E."/>
            <person name="Ohm R.A."/>
            <person name="Otillar R."/>
            <person name="Martin J."/>
            <person name="Schackwitz W."/>
            <person name="Grimwood J."/>
            <person name="MohdZainudin N."/>
            <person name="Xue C."/>
            <person name="Wang R."/>
            <person name="Manning V.A."/>
            <person name="Dhillon B."/>
            <person name="Tu Z.J."/>
            <person name="Steffenson B.J."/>
            <person name="Salamov A."/>
            <person name="Sun H."/>
            <person name="Lowry S."/>
            <person name="LaButti K."/>
            <person name="Han J."/>
            <person name="Copeland A."/>
            <person name="Lindquist E."/>
            <person name="Barry K."/>
            <person name="Schmutz J."/>
            <person name="Baker S.E."/>
            <person name="Ciuffetti L.M."/>
            <person name="Grigoriev I.V."/>
            <person name="Zhong S."/>
            <person name="Turgeon B.G."/>
        </authorList>
    </citation>
    <scope>NUCLEOTIDE SEQUENCE [LARGE SCALE GENOMIC DNA]</scope>
    <source>
        <strain evidence="20">28A</strain>
    </source>
</reference>
<keyword evidence="3 15" id="KW-0964">Secreted</keyword>
<feature type="compositionally biased region" description="Pro residues" evidence="16">
    <location>
        <begin position="270"/>
        <end position="284"/>
    </location>
</feature>
<accession>R0KPS2</accession>
<reference evidence="19 20" key="1">
    <citation type="journal article" date="2012" name="PLoS Pathog.">
        <title>Diverse lifestyles and strategies of plant pathogenesis encoded in the genomes of eighteen Dothideomycetes fungi.</title>
        <authorList>
            <person name="Ohm R.A."/>
            <person name="Feau N."/>
            <person name="Henrissat B."/>
            <person name="Schoch C.L."/>
            <person name="Horwitz B.A."/>
            <person name="Barry K.W."/>
            <person name="Condon B.J."/>
            <person name="Copeland A.C."/>
            <person name="Dhillon B."/>
            <person name="Glaser F."/>
            <person name="Hesse C.N."/>
            <person name="Kosti I."/>
            <person name="LaButti K."/>
            <person name="Lindquist E.A."/>
            <person name="Lucas S."/>
            <person name="Salamov A.A."/>
            <person name="Bradshaw R.E."/>
            <person name="Ciuffetti L."/>
            <person name="Hamelin R.C."/>
            <person name="Kema G.H.J."/>
            <person name="Lawrence C."/>
            <person name="Scott J.A."/>
            <person name="Spatafora J.W."/>
            <person name="Turgeon B.G."/>
            <person name="de Wit P.J.G.M."/>
            <person name="Zhong S."/>
            <person name="Goodwin S.B."/>
            <person name="Grigoriev I.V."/>
        </authorList>
    </citation>
    <scope>NUCLEOTIDE SEQUENCE [LARGE SCALE GENOMIC DNA]</scope>
    <source>
        <strain evidence="20">28A</strain>
    </source>
</reference>
<evidence type="ECO:0000256" key="9">
    <source>
        <dbReference type="ARBA" id="ARBA00023033"/>
    </source>
</evidence>
<evidence type="ECO:0000256" key="14">
    <source>
        <dbReference type="ARBA" id="ARBA00045077"/>
    </source>
</evidence>
<dbReference type="InterPro" id="IPR049892">
    <property type="entry name" value="AA9"/>
</dbReference>
<dbReference type="Pfam" id="PF03443">
    <property type="entry name" value="AA9"/>
    <property type="match status" value="1"/>
</dbReference>